<protein>
    <submittedName>
        <fullName evidence="1">Uncharacterized protein</fullName>
    </submittedName>
</protein>
<evidence type="ECO:0000313" key="1">
    <source>
        <dbReference type="EMBL" id="GAA3925010.1"/>
    </source>
</evidence>
<comment type="caution">
    <text evidence="1">The sequence shown here is derived from an EMBL/GenBank/DDBJ whole genome shotgun (WGS) entry which is preliminary data.</text>
</comment>
<dbReference type="EMBL" id="BAABCP010000001">
    <property type="protein sequence ID" value="GAA3925010.1"/>
    <property type="molecule type" value="Genomic_DNA"/>
</dbReference>
<proteinExistence type="predicted"/>
<sequence length="56" mass="6380">MRVFARFTALDAVSGGRAEIVAERGPFIESFPLAFDLNQYEELLHRFVRLGAAWHT</sequence>
<evidence type="ECO:0000313" key="2">
    <source>
        <dbReference type="Proteomes" id="UP001501591"/>
    </source>
</evidence>
<organism evidence="1 2">
    <name type="scientific">Microbacterium soli</name>
    <dbReference type="NCBI Taxonomy" id="446075"/>
    <lineage>
        <taxon>Bacteria</taxon>
        <taxon>Bacillati</taxon>
        <taxon>Actinomycetota</taxon>
        <taxon>Actinomycetes</taxon>
        <taxon>Micrococcales</taxon>
        <taxon>Microbacteriaceae</taxon>
        <taxon>Microbacterium</taxon>
    </lineage>
</organism>
<name>A0ABP7MK22_9MICO</name>
<accession>A0ABP7MK22</accession>
<keyword evidence="2" id="KW-1185">Reference proteome</keyword>
<dbReference type="Proteomes" id="UP001501591">
    <property type="component" value="Unassembled WGS sequence"/>
</dbReference>
<gene>
    <name evidence="1" type="ORF">GCM10022383_00340</name>
</gene>
<reference evidence="2" key="1">
    <citation type="journal article" date="2019" name="Int. J. Syst. Evol. Microbiol.">
        <title>The Global Catalogue of Microorganisms (GCM) 10K type strain sequencing project: providing services to taxonomists for standard genome sequencing and annotation.</title>
        <authorList>
            <consortium name="The Broad Institute Genomics Platform"/>
            <consortium name="The Broad Institute Genome Sequencing Center for Infectious Disease"/>
            <person name="Wu L."/>
            <person name="Ma J."/>
        </authorList>
    </citation>
    <scope>NUCLEOTIDE SEQUENCE [LARGE SCALE GENOMIC DNA]</scope>
    <source>
        <strain evidence="2">JCM 17024</strain>
    </source>
</reference>